<gene>
    <name evidence="1" type="ORF">GQM04_09995</name>
</gene>
<dbReference type="AlphaFoldDB" id="A0A6L6ZQP6"/>
<dbReference type="InterPro" id="IPR010982">
    <property type="entry name" value="Lambda_DNA-bd_dom_sf"/>
</dbReference>
<dbReference type="Pfam" id="PF15943">
    <property type="entry name" value="YdaS_toxin"/>
    <property type="match status" value="1"/>
</dbReference>
<dbReference type="RefSeq" id="WP_160392248.1">
    <property type="nucleotide sequence ID" value="NZ_WTMY01000068.1"/>
</dbReference>
<dbReference type="InterPro" id="IPR031856">
    <property type="entry name" value="YdaS_toxin-like"/>
</dbReference>
<proteinExistence type="predicted"/>
<dbReference type="SUPFAM" id="SSF47413">
    <property type="entry name" value="lambda repressor-like DNA-binding domains"/>
    <property type="match status" value="1"/>
</dbReference>
<dbReference type="InterPro" id="IPR059216">
    <property type="entry name" value="LeuA_carph_isopro_dom"/>
</dbReference>
<protein>
    <submittedName>
        <fullName evidence="1">Transcriptional regulator</fullName>
    </submittedName>
</protein>
<dbReference type="EMBL" id="WTMY01000068">
    <property type="protein sequence ID" value="MWL45844.1"/>
    <property type="molecule type" value="Genomic_DNA"/>
</dbReference>
<name>A0A6L6ZQP6_ECOLX</name>
<sequence>MKSAIEKAIDIAGGVNALARAVGVKQPSVSRWRKIGLVGVEHVPDVSAVTGIPAHELRPDKPKLFPHPSLARTGEVKGLYVPELRSDRDAI</sequence>
<dbReference type="Proteomes" id="UP000487258">
    <property type="component" value="Unassembled WGS sequence"/>
</dbReference>
<evidence type="ECO:0000313" key="2">
    <source>
        <dbReference type="Proteomes" id="UP000487258"/>
    </source>
</evidence>
<dbReference type="Gene3D" id="1.10.260.40">
    <property type="entry name" value="lambda repressor-like DNA-binding domains"/>
    <property type="match status" value="1"/>
</dbReference>
<comment type="caution">
    <text evidence="1">The sequence shown here is derived from an EMBL/GenBank/DDBJ whole genome shotgun (WGS) entry which is preliminary data.</text>
</comment>
<accession>A0A6L6ZQP6</accession>
<dbReference type="GO" id="GO:0003677">
    <property type="term" value="F:DNA binding"/>
    <property type="evidence" value="ECO:0007669"/>
    <property type="project" value="InterPro"/>
</dbReference>
<reference evidence="1 2" key="1">
    <citation type="submission" date="2019-12" db="EMBL/GenBank/DDBJ databases">
        <title>Enteriobacteria Tanzani isolates_10432.</title>
        <authorList>
            <person name="Subbiah M."/>
            <person name="Call D."/>
        </authorList>
    </citation>
    <scope>NUCLEOTIDE SEQUENCE [LARGE SCALE GENOMIC DNA]</scope>
    <source>
        <strain evidence="1 2">10432wF6</strain>
    </source>
</reference>
<dbReference type="NCBIfam" id="NF046037">
    <property type="entry name" value="carphisopro"/>
    <property type="match status" value="1"/>
</dbReference>
<organism evidence="1 2">
    <name type="scientific">Escherichia coli</name>
    <dbReference type="NCBI Taxonomy" id="562"/>
    <lineage>
        <taxon>Bacteria</taxon>
        <taxon>Pseudomonadati</taxon>
        <taxon>Pseudomonadota</taxon>
        <taxon>Gammaproteobacteria</taxon>
        <taxon>Enterobacterales</taxon>
        <taxon>Enterobacteriaceae</taxon>
        <taxon>Escherichia</taxon>
    </lineage>
</organism>
<evidence type="ECO:0000313" key="1">
    <source>
        <dbReference type="EMBL" id="MWL45844.1"/>
    </source>
</evidence>